<accession>A0AAV7GNP1</accession>
<comment type="similarity">
    <text evidence="7">Belongs to the AP2/ERF transcription factor family. ERF subfamily.</text>
</comment>
<evidence type="ECO:0000313" key="10">
    <source>
        <dbReference type="EMBL" id="KAH0457142.1"/>
    </source>
</evidence>
<comment type="subcellular location">
    <subcellularLocation>
        <location evidence="1">Nucleus</location>
    </subcellularLocation>
</comment>
<dbReference type="PANTHER" id="PTHR31839">
    <property type="entry name" value="DEHYDRATION-RESPONSIVE ELEMENT-BINDING PROTEIN 1D"/>
    <property type="match status" value="1"/>
</dbReference>
<dbReference type="PROSITE" id="PS51032">
    <property type="entry name" value="AP2_ERF"/>
    <property type="match status" value="3"/>
</dbReference>
<dbReference type="InterPro" id="IPR036955">
    <property type="entry name" value="AP2/ERF_dom_sf"/>
</dbReference>
<dbReference type="AlphaFoldDB" id="A0AAV7GNP1"/>
<evidence type="ECO:0000256" key="2">
    <source>
        <dbReference type="ARBA" id="ARBA00023015"/>
    </source>
</evidence>
<dbReference type="GO" id="GO:0003677">
    <property type="term" value="F:DNA binding"/>
    <property type="evidence" value="ECO:0007669"/>
    <property type="project" value="UniProtKB-KW"/>
</dbReference>
<dbReference type="InterPro" id="IPR045277">
    <property type="entry name" value="DRE1A-I"/>
</dbReference>
<proteinExistence type="inferred from homology"/>
<dbReference type="Proteomes" id="UP000775213">
    <property type="component" value="Unassembled WGS sequence"/>
</dbReference>
<evidence type="ECO:0000256" key="4">
    <source>
        <dbReference type="ARBA" id="ARBA00023159"/>
    </source>
</evidence>
<evidence type="ECO:0000256" key="3">
    <source>
        <dbReference type="ARBA" id="ARBA00023125"/>
    </source>
</evidence>
<dbReference type="GO" id="GO:0003700">
    <property type="term" value="F:DNA-binding transcription factor activity"/>
    <property type="evidence" value="ECO:0007669"/>
    <property type="project" value="InterPro"/>
</dbReference>
<keyword evidence="6" id="KW-0539">Nucleus</keyword>
<dbReference type="GO" id="GO:0005634">
    <property type="term" value="C:nucleus"/>
    <property type="evidence" value="ECO:0007669"/>
    <property type="project" value="UniProtKB-SubCell"/>
</dbReference>
<comment type="caution">
    <text evidence="10">The sequence shown here is derived from an EMBL/GenBank/DDBJ whole genome shotgun (WGS) entry which is preliminary data.</text>
</comment>
<gene>
    <name evidence="10" type="ORF">IEQ34_015049</name>
</gene>
<dbReference type="InterPro" id="IPR001471">
    <property type="entry name" value="AP2/ERF_dom"/>
</dbReference>
<dbReference type="Gene3D" id="3.30.730.10">
    <property type="entry name" value="AP2/ERF domain"/>
    <property type="match status" value="3"/>
</dbReference>
<evidence type="ECO:0000313" key="11">
    <source>
        <dbReference type="Proteomes" id="UP000775213"/>
    </source>
</evidence>
<reference evidence="10 11" key="1">
    <citation type="journal article" date="2021" name="Hortic Res">
        <title>Chromosome-scale assembly of the Dendrobium chrysotoxum genome enhances the understanding of orchid evolution.</title>
        <authorList>
            <person name="Zhang Y."/>
            <person name="Zhang G.Q."/>
            <person name="Zhang D."/>
            <person name="Liu X.D."/>
            <person name="Xu X.Y."/>
            <person name="Sun W.H."/>
            <person name="Yu X."/>
            <person name="Zhu X."/>
            <person name="Wang Z.W."/>
            <person name="Zhao X."/>
            <person name="Zhong W.Y."/>
            <person name="Chen H."/>
            <person name="Yin W.L."/>
            <person name="Huang T."/>
            <person name="Niu S.C."/>
            <person name="Liu Z.J."/>
        </authorList>
    </citation>
    <scope>NUCLEOTIDE SEQUENCE [LARGE SCALE GENOMIC DNA]</scope>
    <source>
        <strain evidence="10">Lindl</strain>
    </source>
</reference>
<evidence type="ECO:0000259" key="9">
    <source>
        <dbReference type="PROSITE" id="PS51032"/>
    </source>
</evidence>
<protein>
    <recommendedName>
        <fullName evidence="9">AP2/ERF domain-containing protein</fullName>
    </recommendedName>
</protein>
<evidence type="ECO:0000256" key="5">
    <source>
        <dbReference type="ARBA" id="ARBA00023163"/>
    </source>
</evidence>
<keyword evidence="11" id="KW-1185">Reference proteome</keyword>
<dbReference type="CDD" id="cd00018">
    <property type="entry name" value="AP2"/>
    <property type="match status" value="3"/>
</dbReference>
<dbReference type="InterPro" id="IPR016177">
    <property type="entry name" value="DNA-bd_dom_sf"/>
</dbReference>
<name>A0AAV7GNP1_DENCH</name>
<evidence type="ECO:0000256" key="7">
    <source>
        <dbReference type="ARBA" id="ARBA00024343"/>
    </source>
</evidence>
<evidence type="ECO:0000256" key="8">
    <source>
        <dbReference type="SAM" id="MobiDB-lite"/>
    </source>
</evidence>
<dbReference type="PANTHER" id="PTHR31839:SF85">
    <property type="entry name" value="AP2_ERF DOMAIN-CONTAINING PROTEIN"/>
    <property type="match status" value="1"/>
</dbReference>
<dbReference type="EMBL" id="JAGFBR010000013">
    <property type="protein sequence ID" value="KAH0457142.1"/>
    <property type="molecule type" value="Genomic_DNA"/>
</dbReference>
<evidence type="ECO:0000256" key="6">
    <source>
        <dbReference type="ARBA" id="ARBA00023242"/>
    </source>
</evidence>
<keyword evidence="4" id="KW-0010">Activator</keyword>
<dbReference type="SUPFAM" id="SSF54171">
    <property type="entry name" value="DNA-binding domain"/>
    <property type="match status" value="3"/>
</dbReference>
<sequence>MADSTPPSQVQIPASNTQPSVPPSHYHVIYFRRGKWVAQVYRSGEDFKMIYIGTYSTQEMAAIAYDVAALTIRGDNGVFNFPDKIRSHPMPKSNSIADIREAVTAAVAQFGARPNTVVTSEVPPQEIGEYVNEEELFNKPQILIEMAEGLMVSPPKFGPSNIPPSRYRGVILRGDKWASKVNRQYDSKSIWLGTYSTPEMAAIAHDVAELAINGVRAWLNFPDAIRSLPVPKSNSIVDIREAAAVAAEQFSARLEVVDAFEVPSQEIVEYVDEEELFNMPQILIEMAEGLMVSPPRFGPPDVPPSHYRGIYSRCGNWAAQVYKSEDPKKIYLGTYSTPEMAAIAYDVAVLAIRGENAVFNFPNIIRSHPVPKSNSVADIRAAAVAAAVQFGARPKTMDTSEVPSQEIGEYVDEEELFNMPQILIEMAEGLMNKIYNNIFILLCVYHFHI</sequence>
<dbReference type="SMART" id="SM00380">
    <property type="entry name" value="AP2"/>
    <property type="match status" value="3"/>
</dbReference>
<feature type="compositionally biased region" description="Polar residues" evidence="8">
    <location>
        <begin position="1"/>
        <end position="19"/>
    </location>
</feature>
<keyword evidence="3" id="KW-0238">DNA-binding</keyword>
<feature type="domain" description="AP2/ERF" evidence="9">
    <location>
        <begin position="306"/>
        <end position="362"/>
    </location>
</feature>
<evidence type="ECO:0000256" key="1">
    <source>
        <dbReference type="ARBA" id="ARBA00004123"/>
    </source>
</evidence>
<keyword evidence="2" id="KW-0805">Transcription regulation</keyword>
<keyword evidence="5" id="KW-0804">Transcription</keyword>
<feature type="domain" description="AP2/ERF" evidence="9">
    <location>
        <begin position="166"/>
        <end position="222"/>
    </location>
</feature>
<feature type="domain" description="AP2/ERF" evidence="9">
    <location>
        <begin position="24"/>
        <end position="82"/>
    </location>
</feature>
<feature type="region of interest" description="Disordered" evidence="8">
    <location>
        <begin position="1"/>
        <end position="21"/>
    </location>
</feature>
<organism evidence="10 11">
    <name type="scientific">Dendrobium chrysotoxum</name>
    <name type="common">Orchid</name>
    <dbReference type="NCBI Taxonomy" id="161865"/>
    <lineage>
        <taxon>Eukaryota</taxon>
        <taxon>Viridiplantae</taxon>
        <taxon>Streptophyta</taxon>
        <taxon>Embryophyta</taxon>
        <taxon>Tracheophyta</taxon>
        <taxon>Spermatophyta</taxon>
        <taxon>Magnoliopsida</taxon>
        <taxon>Liliopsida</taxon>
        <taxon>Asparagales</taxon>
        <taxon>Orchidaceae</taxon>
        <taxon>Epidendroideae</taxon>
        <taxon>Malaxideae</taxon>
        <taxon>Dendrobiinae</taxon>
        <taxon>Dendrobium</taxon>
    </lineage>
</organism>